<gene>
    <name evidence="1" type="ORF">ACFQHW_10725</name>
</gene>
<dbReference type="EMBL" id="JBHSSM010000023">
    <property type="protein sequence ID" value="MFC6316036.1"/>
    <property type="molecule type" value="Genomic_DNA"/>
</dbReference>
<comment type="caution">
    <text evidence="1">The sequence shown here is derived from an EMBL/GenBank/DDBJ whole genome shotgun (WGS) entry which is preliminary data.</text>
</comment>
<dbReference type="Proteomes" id="UP001596310">
    <property type="component" value="Unassembled WGS sequence"/>
</dbReference>
<evidence type="ECO:0000313" key="2">
    <source>
        <dbReference type="Proteomes" id="UP001596310"/>
    </source>
</evidence>
<organism evidence="1 2">
    <name type="scientific">Lapidilactobacillus achengensis</name>
    <dbReference type="NCBI Taxonomy" id="2486000"/>
    <lineage>
        <taxon>Bacteria</taxon>
        <taxon>Bacillati</taxon>
        <taxon>Bacillota</taxon>
        <taxon>Bacilli</taxon>
        <taxon>Lactobacillales</taxon>
        <taxon>Lactobacillaceae</taxon>
        <taxon>Lapidilactobacillus</taxon>
    </lineage>
</organism>
<reference evidence="2" key="1">
    <citation type="journal article" date="2019" name="Int. J. Syst. Evol. Microbiol.">
        <title>The Global Catalogue of Microorganisms (GCM) 10K type strain sequencing project: providing services to taxonomists for standard genome sequencing and annotation.</title>
        <authorList>
            <consortium name="The Broad Institute Genomics Platform"/>
            <consortium name="The Broad Institute Genome Sequencing Center for Infectious Disease"/>
            <person name="Wu L."/>
            <person name="Ma J."/>
        </authorList>
    </citation>
    <scope>NUCLEOTIDE SEQUENCE [LARGE SCALE GENOMIC DNA]</scope>
    <source>
        <strain evidence="2">CCM 8897</strain>
    </source>
</reference>
<accession>A0ABW1USQ5</accession>
<proteinExistence type="predicted"/>
<evidence type="ECO:0000313" key="1">
    <source>
        <dbReference type="EMBL" id="MFC6316036.1"/>
    </source>
</evidence>
<protein>
    <submittedName>
        <fullName evidence="1">Uncharacterized protein</fullName>
    </submittedName>
</protein>
<sequence>MAVATFQGGLIAVTTYQDNLNGATDTERLRFGRNLPDCLPDQQARLRLRKSN</sequence>
<keyword evidence="2" id="KW-1185">Reference proteome</keyword>
<name>A0ABW1USQ5_9LACO</name>
<dbReference type="RefSeq" id="WP_164511185.1">
    <property type="nucleotide sequence ID" value="NZ_JBHSSM010000023.1"/>
</dbReference>